<evidence type="ECO:0000313" key="1">
    <source>
        <dbReference type="EMBL" id="ARK07895.1"/>
    </source>
</evidence>
<gene>
    <name evidence="1" type="ORF">phiA829_075</name>
</gene>
<sequence>MECSCGASIATTSDILSTEEALKAFPGQRVNIPKDQAEIMIRYGSCVCGRLSFWANPIKPKAKTGVLRFFKPR</sequence>
<dbReference type="EMBL" id="KY914485">
    <property type="protein sequence ID" value="ARK07895.1"/>
    <property type="molecule type" value="Genomic_DNA"/>
</dbReference>
<accession>A0A1W6DYB9</accession>
<name>A0A1W6DYB9_9CAUD</name>
<evidence type="ECO:0000313" key="2">
    <source>
        <dbReference type="Proteomes" id="UP000221506"/>
    </source>
</evidence>
<protein>
    <submittedName>
        <fullName evidence="1">Uncharacterized protein</fullName>
    </submittedName>
</protein>
<reference evidence="1 2" key="1">
    <citation type="submission" date="2017-04" db="EMBL/GenBank/DDBJ databases">
        <title>Complete genome sequence and characterization of temperature-dependent bacteriophage phiA8-29 infecting Aeromonas.</title>
        <authorList>
            <person name="He Y."/>
            <person name="Yang H."/>
        </authorList>
    </citation>
    <scope>NUCLEOTIDE SEQUENCE [LARGE SCALE GENOMIC DNA]</scope>
</reference>
<organism evidence="1 2">
    <name type="scientific">Aeromonas phage phiA8-29</name>
    <dbReference type="NCBI Taxonomy" id="1978922"/>
    <lineage>
        <taxon>Viruses</taxon>
        <taxon>Duplodnaviria</taxon>
        <taxon>Heunggongvirae</taxon>
        <taxon>Uroviricota</taxon>
        <taxon>Caudoviricetes</taxon>
        <taxon>Pantevenvirales</taxon>
        <taxon>Ackermannviridae</taxon>
        <taxon>Tedavirus</taxon>
        <taxon>Tedavirus A829</taxon>
    </lineage>
</organism>
<dbReference type="Proteomes" id="UP000221506">
    <property type="component" value="Segment"/>
</dbReference>
<keyword evidence="2" id="KW-1185">Reference proteome</keyword>
<proteinExistence type="predicted"/>